<evidence type="ECO:0000313" key="1">
    <source>
        <dbReference type="EMBL" id="SMA48771.1"/>
    </source>
</evidence>
<dbReference type="GO" id="GO:0005829">
    <property type="term" value="C:cytosol"/>
    <property type="evidence" value="ECO:0007669"/>
    <property type="project" value="TreeGrafter"/>
</dbReference>
<dbReference type="InterPro" id="IPR010628">
    <property type="entry name" value="EutB"/>
</dbReference>
<dbReference type="PANTHER" id="PTHR39329">
    <property type="entry name" value="ETHANOLAMINE AMMONIA-LYASE HEAVY CHAIN"/>
    <property type="match status" value="1"/>
</dbReference>
<keyword evidence="1" id="KW-0456">Lyase</keyword>
<dbReference type="Gene3D" id="1.10.220.70">
    <property type="entry name" value="lyase"/>
    <property type="match status" value="1"/>
</dbReference>
<dbReference type="AlphaFoldDB" id="A0A1X7ALB8"/>
<accession>A0A1X7ALB8</accession>
<dbReference type="Pfam" id="PF05985">
    <property type="entry name" value="EutC"/>
    <property type="match status" value="1"/>
</dbReference>
<dbReference type="Pfam" id="PF06751">
    <property type="entry name" value="EutB"/>
    <property type="match status" value="1"/>
</dbReference>
<evidence type="ECO:0000313" key="2">
    <source>
        <dbReference type="Proteomes" id="UP000196573"/>
    </source>
</evidence>
<dbReference type="RefSeq" id="WP_242667318.1">
    <property type="nucleotide sequence ID" value="NZ_CBCSCN010000006.1"/>
</dbReference>
<dbReference type="InterPro" id="IPR013785">
    <property type="entry name" value="Aldolase_TIM"/>
</dbReference>
<dbReference type="InterPro" id="IPR044941">
    <property type="entry name" value="EutB_N_sf"/>
</dbReference>
<dbReference type="InterPro" id="IPR044939">
    <property type="entry name" value="EutB_dom_2_sf"/>
</dbReference>
<organism evidence="1 2">
    <name type="scientific">Parendozoicomonas haliclonae</name>
    <dbReference type="NCBI Taxonomy" id="1960125"/>
    <lineage>
        <taxon>Bacteria</taxon>
        <taxon>Pseudomonadati</taxon>
        <taxon>Pseudomonadota</taxon>
        <taxon>Gammaproteobacteria</taxon>
        <taxon>Oceanospirillales</taxon>
        <taxon>Endozoicomonadaceae</taxon>
        <taxon>Parendozoicomonas</taxon>
    </lineage>
</organism>
<dbReference type="InterPro" id="IPR042251">
    <property type="entry name" value="EutC_C"/>
</dbReference>
<keyword evidence="2" id="KW-1185">Reference proteome</keyword>
<dbReference type="Gene3D" id="2.30.170.30">
    <property type="entry name" value="ethanolamine ammonia-lyase heavy chain domain like"/>
    <property type="match status" value="1"/>
</dbReference>
<dbReference type="Gene3D" id="3.40.50.11240">
    <property type="entry name" value="Ethanolamine ammonia-lyase light chain (EutC)"/>
    <property type="match status" value="1"/>
</dbReference>
<protein>
    <submittedName>
        <fullName evidence="1">Ethanolamine ammonia-lyase heavy chain</fullName>
        <ecNumber evidence="1">4.3.1.7</ecNumber>
    </submittedName>
</protein>
<dbReference type="GO" id="GO:0006520">
    <property type="term" value="P:amino acid metabolic process"/>
    <property type="evidence" value="ECO:0007669"/>
    <property type="project" value="InterPro"/>
</dbReference>
<dbReference type="Gene3D" id="3.20.20.70">
    <property type="entry name" value="Aldolase class I"/>
    <property type="match status" value="1"/>
</dbReference>
<proteinExistence type="predicted"/>
<reference evidence="1 2" key="1">
    <citation type="submission" date="2017-03" db="EMBL/GenBank/DDBJ databases">
        <authorList>
            <person name="Afonso C.L."/>
            <person name="Miller P.J."/>
            <person name="Scott M.A."/>
            <person name="Spackman E."/>
            <person name="Goraichik I."/>
            <person name="Dimitrov K.M."/>
            <person name="Suarez D.L."/>
            <person name="Swayne D.E."/>
        </authorList>
    </citation>
    <scope>NUCLEOTIDE SEQUENCE [LARGE SCALE GENOMIC DNA]</scope>
    <source>
        <strain evidence="1">SB41UT1</strain>
    </source>
</reference>
<dbReference type="Proteomes" id="UP000196573">
    <property type="component" value="Unassembled WGS sequence"/>
</dbReference>
<gene>
    <name evidence="1" type="primary">eutB_1</name>
    <name evidence="1" type="ORF">EHSB41UT_02884</name>
</gene>
<name>A0A1X7ALB8_9GAMM</name>
<sequence length="823" mass="90208">MGAKLTPLDQIFVPAPKADETYTITMLDREYSFTGLKALLGAADLEKSGDRNAGLAARDEVEREAARAILSDMTLQHLYDRPLTDNKGQVDSVMRVNYDIDMAIFNEISAMTIGELKDHLLEADAQEVRRIGFGMTGVMVSAVAKIMDVHDMIFATRKIRRPTKARTSIGMPNTLSSRIQPNHPTDDLTAITAQLYIGMSMGSGDLMFGLNPAEDTVENISSCLHLFDKVRREHGVPTQICVLSHIKTQLQCLENGAPVEMIFQSLAGTDATLVEEFDVTVDLLDEACRTMAAKGPLLKDGGVHQIYFETGQGSEFSYNKHNGIDMATTEALTYGLCRRYDPCMVNNVTGFIGPETHATNHECIYSSLQDHFMGKLIGLPMGMAPCYTLHADITMEGQQMATSLLSASGANYYMDVYLGADRMLAYFDTSGHDDQTMREIYNYRTTPEHYQWCLAKGIFKEDEEGNITRGENWGNPRMFCKSDEEFQALMESVPQNYGFSNTDKTVKRVPTAGPRMKNSVARELRSNIAIAREAARSTIRMDEFAALNFRRLDSEAGCIEEHHNAPDMGARLNAESLAKLSHENRDIQIVVTDGLSAEAVHHSVPDMLPVLEDGLRARGYTLGQTIVVPHGRVKLSESIAEAINAKVVIMLLGERPGGDARSSRSMSAYMVYNINDEETRSKAVEYSGDSTIGFEDTVVNNIYYGGIPPIEAGALVAERTHQILVNKAAGNRLNTILGASLTKTAKAEPTVVAPASAQQTAPQAAETVDGGADFSGQKLISEADIRKVLHGGACTITIRRGALITPAARDLMIQHKIETSFTS</sequence>
<dbReference type="EC" id="4.3.1.7" evidence="1"/>
<dbReference type="InterPro" id="IPR009246">
    <property type="entry name" value="EutC"/>
</dbReference>
<dbReference type="PANTHER" id="PTHR39329:SF1">
    <property type="entry name" value="ETHANOLAMINE AMMONIA-LYASE LARGE SUBUNIT"/>
    <property type="match status" value="1"/>
</dbReference>
<dbReference type="EMBL" id="FWPT01000006">
    <property type="protein sequence ID" value="SMA48771.1"/>
    <property type="molecule type" value="Genomic_DNA"/>
</dbReference>
<dbReference type="GO" id="GO:0046336">
    <property type="term" value="P:ethanolamine catabolic process"/>
    <property type="evidence" value="ECO:0007669"/>
    <property type="project" value="TreeGrafter"/>
</dbReference>
<dbReference type="GO" id="GO:0008851">
    <property type="term" value="F:ethanolamine ammonia-lyase activity"/>
    <property type="evidence" value="ECO:0007669"/>
    <property type="project" value="UniProtKB-EC"/>
</dbReference>
<dbReference type="GO" id="GO:0009350">
    <property type="term" value="C:ethanolamine ammonia-lyase complex"/>
    <property type="evidence" value="ECO:0007669"/>
    <property type="project" value="TreeGrafter"/>
</dbReference>